<evidence type="ECO:0000256" key="1">
    <source>
        <dbReference type="ARBA" id="ARBA00004370"/>
    </source>
</evidence>
<protein>
    <submittedName>
        <fullName evidence="5">Surface antigen</fullName>
    </submittedName>
</protein>
<name>A0A1H7QV57_9GAMM</name>
<accession>A0A1H7QV57</accession>
<feature type="compositionally biased region" description="Polar residues" evidence="3">
    <location>
        <begin position="96"/>
        <end position="115"/>
    </location>
</feature>
<dbReference type="InterPro" id="IPR016364">
    <property type="entry name" value="Surface_antigen_Rickettsia"/>
</dbReference>
<dbReference type="GO" id="GO:0016020">
    <property type="term" value="C:membrane"/>
    <property type="evidence" value="ECO:0007669"/>
    <property type="project" value="UniProtKB-SubCell"/>
</dbReference>
<keyword evidence="6" id="KW-1185">Reference proteome</keyword>
<feature type="domain" description="Glycine zipper 2TM" evidence="4">
    <location>
        <begin position="32"/>
        <end position="72"/>
    </location>
</feature>
<organism evidence="5 6">
    <name type="scientific">Ectothiorhodospira marina</name>
    <dbReference type="NCBI Taxonomy" id="1396821"/>
    <lineage>
        <taxon>Bacteria</taxon>
        <taxon>Pseudomonadati</taxon>
        <taxon>Pseudomonadota</taxon>
        <taxon>Gammaproteobacteria</taxon>
        <taxon>Chromatiales</taxon>
        <taxon>Ectothiorhodospiraceae</taxon>
        <taxon>Ectothiorhodospira</taxon>
    </lineage>
</organism>
<feature type="region of interest" description="Disordered" evidence="3">
    <location>
        <begin position="88"/>
        <end position="118"/>
    </location>
</feature>
<sequence length="153" mass="15889">MSSLRRLVTAIFAAVFVGLVGCATGPTQEQTGAVVGGALGGVLGSQIGGGTGRTAAIIAGTLAGAAIGGSIGRTMDEVDRARLSSTLERQPDHRTTAWQNPNTGHTYRATPTDTYRSGGRDCREYTVIGHIDGSQERITGTACRDAQGRWINQ</sequence>
<comment type="subcellular location">
    <subcellularLocation>
        <location evidence="1">Membrane</location>
    </subcellularLocation>
</comment>
<proteinExistence type="predicted"/>
<dbReference type="PANTHER" id="PTHR35603:SF2">
    <property type="entry name" value="OUTER MEMBRANE LIPOPROTEIN"/>
    <property type="match status" value="1"/>
</dbReference>
<reference evidence="6" key="1">
    <citation type="submission" date="2016-10" db="EMBL/GenBank/DDBJ databases">
        <authorList>
            <person name="Varghese N."/>
            <person name="Submissions S."/>
        </authorList>
    </citation>
    <scope>NUCLEOTIDE SEQUENCE [LARGE SCALE GENOMIC DNA]</scope>
    <source>
        <strain evidence="6">DSM 241</strain>
    </source>
</reference>
<dbReference type="Proteomes" id="UP000199256">
    <property type="component" value="Unassembled WGS sequence"/>
</dbReference>
<keyword evidence="2" id="KW-0472">Membrane</keyword>
<dbReference type="AlphaFoldDB" id="A0A1H7QV57"/>
<dbReference type="PROSITE" id="PS51257">
    <property type="entry name" value="PROKAR_LIPOPROTEIN"/>
    <property type="match status" value="1"/>
</dbReference>
<dbReference type="STRING" id="1396821.SAMN05444515_11927"/>
<evidence type="ECO:0000256" key="3">
    <source>
        <dbReference type="SAM" id="MobiDB-lite"/>
    </source>
</evidence>
<evidence type="ECO:0000259" key="4">
    <source>
        <dbReference type="Pfam" id="PF05433"/>
    </source>
</evidence>
<evidence type="ECO:0000256" key="2">
    <source>
        <dbReference type="ARBA" id="ARBA00023136"/>
    </source>
</evidence>
<gene>
    <name evidence="5" type="ORF">SAMN05444515_11927</name>
</gene>
<evidence type="ECO:0000313" key="6">
    <source>
        <dbReference type="Proteomes" id="UP000199256"/>
    </source>
</evidence>
<dbReference type="PANTHER" id="PTHR35603">
    <property type="match status" value="1"/>
</dbReference>
<dbReference type="OrthoDB" id="6170015at2"/>
<dbReference type="EMBL" id="FOAA01000019">
    <property type="protein sequence ID" value="SEL51604.1"/>
    <property type="molecule type" value="Genomic_DNA"/>
</dbReference>
<dbReference type="RefSeq" id="WP_090255281.1">
    <property type="nucleotide sequence ID" value="NZ_FOAA01000019.1"/>
</dbReference>
<evidence type="ECO:0000313" key="5">
    <source>
        <dbReference type="EMBL" id="SEL51604.1"/>
    </source>
</evidence>
<dbReference type="InterPro" id="IPR008816">
    <property type="entry name" value="Gly_zipper_2TM_dom"/>
</dbReference>
<dbReference type="PIRSF" id="PIRSF002721">
    <property type="entry name" value="Surface_antigen_Rickettsia"/>
    <property type="match status" value="1"/>
</dbReference>
<dbReference type="Pfam" id="PF05433">
    <property type="entry name" value="Rick_17kDa_Anti"/>
    <property type="match status" value="1"/>
</dbReference>
<dbReference type="InterPro" id="IPR051407">
    <property type="entry name" value="Bact_OM_lipoprot/Surf_antigen"/>
</dbReference>